<gene>
    <name evidence="1" type="ORF">FNG02_15175</name>
</gene>
<dbReference type="AlphaFoldDB" id="A0A5Y2ZXP9"/>
<evidence type="ECO:0000313" key="1">
    <source>
        <dbReference type="EMBL" id="ECG8066810.1"/>
    </source>
</evidence>
<protein>
    <submittedName>
        <fullName evidence="1">Uncharacterized protein</fullName>
    </submittedName>
</protein>
<name>A0A5Y2ZXP9_SALER</name>
<accession>A0A5Y2ZXP9</accession>
<comment type="caution">
    <text evidence="1">The sequence shown here is derived from an EMBL/GenBank/DDBJ whole genome shotgun (WGS) entry which is preliminary data.</text>
</comment>
<dbReference type="EMBL" id="AAIPPN010000005">
    <property type="protein sequence ID" value="ECG8066810.1"/>
    <property type="molecule type" value="Genomic_DNA"/>
</dbReference>
<proteinExistence type="predicted"/>
<organism evidence="1">
    <name type="scientific">Salmonella enterica</name>
    <name type="common">Salmonella choleraesuis</name>
    <dbReference type="NCBI Taxonomy" id="28901"/>
    <lineage>
        <taxon>Bacteria</taxon>
        <taxon>Pseudomonadati</taxon>
        <taxon>Pseudomonadota</taxon>
        <taxon>Gammaproteobacteria</taxon>
        <taxon>Enterobacterales</taxon>
        <taxon>Enterobacteriaceae</taxon>
        <taxon>Salmonella</taxon>
    </lineage>
</organism>
<reference evidence="1" key="1">
    <citation type="submission" date="2019-07" db="EMBL/GenBank/DDBJ databases">
        <authorList>
            <consortium name="PulseNet: The National Subtyping Network for Foodborne Disease Surveillance"/>
            <person name="Tarr C.L."/>
            <person name="Trees E."/>
            <person name="Katz L.S."/>
            <person name="Carleton-Romer H.A."/>
            <person name="Stroika S."/>
            <person name="Kucerova Z."/>
            <person name="Roache K.F."/>
            <person name="Sabol A.L."/>
            <person name="Besser J."/>
            <person name="Gerner-Smidt P."/>
        </authorList>
    </citation>
    <scope>NUCLEOTIDE SEQUENCE</scope>
    <source>
        <strain evidence="1">PNUSAS081329</strain>
    </source>
</reference>
<sequence>MLSTAQKCLDYPWRFKHLGCVCPKINVVNEFFLDSEEKQSSVLNSLQKKFNEQHGVPSVTDFFAQCISTGYLMRPVLSEIIGSPCALTFGYVTEGDEAFFRQEDSFFHNSLRNGVPDIVNIHAWLTLPSMEILDLTLCTTRLIALLRQRNLEVNAFHEALISSPDFGGIIVGDGNNLKDTDVRFHPQVIGEDFMLKAGFLRFN</sequence>